<sequence>MECRSGCGACRAGCSRAIPLHSGRMKRCGRYRVAVVLAVAGLFTPAASSADPGQPPVPAQDPFYAQPESFEGLSMGQVLDSRPVSVGVIPTSTQFSSWQVKYVSQNTKGKPWTTMATIIRPAGRPGPAKLLAFLPWIDVLDTTCNPSYQLRTDYSYVASSGMIGEMTNLSAALDRGWTVVVPDYLGPENHFAAGYVEGRNTLDGIRAALSFAPAGLTGDTPVGVFGYSGGSRGAEFAAELADGYAPELNIAGTAAGGLPTDMAATSAFINGGPFAGINYQAAFGLARAYPELNIAAFFADPNFERTLASMCQAQTLASYPFTWMQDRTVDRAWPLGEPKVAAVLETLKAGRYGTPNAPLYLFMAEQDQIAITANTDALIADYCARSVPVSYIKYPGTEHVSAETVGSGAALDWLADRFNGIPATTSCS</sequence>
<evidence type="ECO:0008006" key="3">
    <source>
        <dbReference type="Google" id="ProtNLM"/>
    </source>
</evidence>
<dbReference type="GO" id="GO:0016042">
    <property type="term" value="P:lipid catabolic process"/>
    <property type="evidence" value="ECO:0007669"/>
    <property type="project" value="InterPro"/>
</dbReference>
<organism evidence="1 2">
    <name type="scientific">Nocardia otitidiscaviarum</name>
    <dbReference type="NCBI Taxonomy" id="1823"/>
    <lineage>
        <taxon>Bacteria</taxon>
        <taxon>Bacillati</taxon>
        <taxon>Actinomycetota</taxon>
        <taxon>Actinomycetes</taxon>
        <taxon>Mycobacteriales</taxon>
        <taxon>Nocardiaceae</taxon>
        <taxon>Nocardia</taxon>
    </lineage>
</organism>
<dbReference type="GO" id="GO:0004806">
    <property type="term" value="F:triacylglycerol lipase activity"/>
    <property type="evidence" value="ECO:0007669"/>
    <property type="project" value="InterPro"/>
</dbReference>
<accession>A0A516NHR7</accession>
<dbReference type="SUPFAM" id="SSF53474">
    <property type="entry name" value="alpha/beta-Hydrolases"/>
    <property type="match status" value="1"/>
</dbReference>
<proteinExistence type="predicted"/>
<dbReference type="Proteomes" id="UP000317039">
    <property type="component" value="Chromosome"/>
</dbReference>
<protein>
    <recommendedName>
        <fullName evidence="3">Secretory lipase</fullName>
    </recommendedName>
</protein>
<dbReference type="PIRSF" id="PIRSF029171">
    <property type="entry name" value="Esterase_LipA"/>
    <property type="match status" value="1"/>
</dbReference>
<dbReference type="KEGG" id="nod:FOH10_06555"/>
<evidence type="ECO:0000313" key="2">
    <source>
        <dbReference type="Proteomes" id="UP000317039"/>
    </source>
</evidence>
<name>A0A516NHR7_9NOCA</name>
<dbReference type="Gene3D" id="3.40.50.1820">
    <property type="entry name" value="alpha/beta hydrolase"/>
    <property type="match status" value="1"/>
</dbReference>
<dbReference type="Gene3D" id="1.10.260.130">
    <property type="match status" value="1"/>
</dbReference>
<reference evidence="1 2" key="1">
    <citation type="submission" date="2019-07" db="EMBL/GenBank/DDBJ databases">
        <title>Complete Genome Sequence and Methylome Analysis of Nocardia otitidis-caviarum NEB252.</title>
        <authorList>
            <person name="Fomenkov A."/>
            <person name="Anton B.P."/>
            <person name="Vincze T."/>
            <person name="Roberts R.J."/>
        </authorList>
    </citation>
    <scope>NUCLEOTIDE SEQUENCE [LARGE SCALE GENOMIC DNA]</scope>
    <source>
        <strain evidence="1 2">NEB252</strain>
    </source>
</reference>
<dbReference type="InterPro" id="IPR029058">
    <property type="entry name" value="AB_hydrolase_fold"/>
</dbReference>
<dbReference type="EMBL" id="CP041695">
    <property type="protein sequence ID" value="QDP78453.1"/>
    <property type="molecule type" value="Genomic_DNA"/>
</dbReference>
<dbReference type="PANTHER" id="PTHR34853:SF1">
    <property type="entry name" value="LIPASE 5"/>
    <property type="match status" value="1"/>
</dbReference>
<dbReference type="AlphaFoldDB" id="A0A516NHR7"/>
<dbReference type="Pfam" id="PF03583">
    <property type="entry name" value="LIP"/>
    <property type="match status" value="1"/>
</dbReference>
<dbReference type="PANTHER" id="PTHR34853">
    <property type="match status" value="1"/>
</dbReference>
<dbReference type="InterPro" id="IPR005152">
    <property type="entry name" value="Lipase_secreted"/>
</dbReference>
<evidence type="ECO:0000313" key="1">
    <source>
        <dbReference type="EMBL" id="QDP78453.1"/>
    </source>
</evidence>
<gene>
    <name evidence="1" type="ORF">FOH10_06555</name>
</gene>